<proteinExistence type="predicted"/>
<evidence type="ECO:0000256" key="1">
    <source>
        <dbReference type="SAM" id="MobiDB-lite"/>
    </source>
</evidence>
<protein>
    <submittedName>
        <fullName evidence="3">Uncharacterized protein</fullName>
    </submittedName>
</protein>
<evidence type="ECO:0000313" key="4">
    <source>
        <dbReference type="Proteomes" id="UP000886520"/>
    </source>
</evidence>
<dbReference type="AlphaFoldDB" id="A0A9D4ZBY8"/>
<comment type="caution">
    <text evidence="3">The sequence shown here is derived from an EMBL/GenBank/DDBJ whole genome shotgun (WGS) entry which is preliminary data.</text>
</comment>
<evidence type="ECO:0000313" key="3">
    <source>
        <dbReference type="EMBL" id="KAI5069923.1"/>
    </source>
</evidence>
<gene>
    <name evidence="3" type="ORF">GOP47_0014266</name>
</gene>
<dbReference type="EMBL" id="JABFUD020000014">
    <property type="protein sequence ID" value="KAI5069923.1"/>
    <property type="molecule type" value="Genomic_DNA"/>
</dbReference>
<keyword evidence="2" id="KW-0472">Membrane</keyword>
<evidence type="ECO:0000256" key="2">
    <source>
        <dbReference type="SAM" id="Phobius"/>
    </source>
</evidence>
<keyword evidence="2" id="KW-0812">Transmembrane</keyword>
<name>A0A9D4ZBY8_ADICA</name>
<sequence>MRVLSTSFNAFLRSPPPFPLCRQAPWLGTPDLRVSKELTAYCHQLGTWFPFPREGLCSAMGNPGLLQVLSMWSSYQGPALSALAVASVGGLICVVVTALRPEAERRRAPPCQGIANVTTTSPNMSSMARTSICWFSTALQLHMFLNKSAPGGAHYVVLEADLGSNSPVYEALSIYSSRTGMGMSLLQLQHIETFPVQTGNVNLPKNMKRHSPGQGNCGVQTMRLNLACAISMRFEAAGNAQPHQKRTNAFPEAGGGGGVSCNTEVTST</sequence>
<accession>A0A9D4ZBY8</accession>
<keyword evidence="4" id="KW-1185">Reference proteome</keyword>
<keyword evidence="2" id="KW-1133">Transmembrane helix</keyword>
<organism evidence="3 4">
    <name type="scientific">Adiantum capillus-veneris</name>
    <name type="common">Maidenhair fern</name>
    <dbReference type="NCBI Taxonomy" id="13818"/>
    <lineage>
        <taxon>Eukaryota</taxon>
        <taxon>Viridiplantae</taxon>
        <taxon>Streptophyta</taxon>
        <taxon>Embryophyta</taxon>
        <taxon>Tracheophyta</taxon>
        <taxon>Polypodiopsida</taxon>
        <taxon>Polypodiidae</taxon>
        <taxon>Polypodiales</taxon>
        <taxon>Pteridineae</taxon>
        <taxon>Pteridaceae</taxon>
        <taxon>Vittarioideae</taxon>
        <taxon>Adiantum</taxon>
    </lineage>
</organism>
<dbReference type="Proteomes" id="UP000886520">
    <property type="component" value="Chromosome 14"/>
</dbReference>
<feature type="region of interest" description="Disordered" evidence="1">
    <location>
        <begin position="249"/>
        <end position="268"/>
    </location>
</feature>
<reference evidence="3" key="1">
    <citation type="submission" date="2021-01" db="EMBL/GenBank/DDBJ databases">
        <title>Adiantum capillus-veneris genome.</title>
        <authorList>
            <person name="Fang Y."/>
            <person name="Liao Q."/>
        </authorList>
    </citation>
    <scope>NUCLEOTIDE SEQUENCE</scope>
    <source>
        <strain evidence="3">H3</strain>
        <tissue evidence="3">Leaf</tissue>
    </source>
</reference>
<feature type="transmembrane region" description="Helical" evidence="2">
    <location>
        <begin position="79"/>
        <end position="99"/>
    </location>
</feature>